<accession>F2S2R2</accession>
<keyword evidence="2" id="KW-1185">Reference proteome</keyword>
<protein>
    <submittedName>
        <fullName evidence="1">Uncharacterized protein</fullName>
    </submittedName>
</protein>
<dbReference type="EMBL" id="GG698505">
    <property type="protein sequence ID" value="EGD97861.1"/>
    <property type="molecule type" value="Genomic_DNA"/>
</dbReference>
<organism evidence="1 2">
    <name type="scientific">Trichophyton tonsurans (strain CBS 112818)</name>
    <name type="common">Scalp ringworm fungus</name>
    <dbReference type="NCBI Taxonomy" id="647933"/>
    <lineage>
        <taxon>Eukaryota</taxon>
        <taxon>Fungi</taxon>
        <taxon>Dikarya</taxon>
        <taxon>Ascomycota</taxon>
        <taxon>Pezizomycotina</taxon>
        <taxon>Eurotiomycetes</taxon>
        <taxon>Eurotiomycetidae</taxon>
        <taxon>Onygenales</taxon>
        <taxon>Arthrodermataceae</taxon>
        <taxon>Trichophyton</taxon>
    </lineage>
</organism>
<sequence>MTRLIIPGDPGYKEFRIRDGSVISGSITLMTAHTGRKSITRAILNLEIYSYTFKGYFLLFVEEGFVARSERRKHVRSYFDNGLSVTEWVPAQGHKPNWASASDGVFQVVDFPPFECVILKEGVIYKAQAIAY</sequence>
<evidence type="ECO:0000313" key="2">
    <source>
        <dbReference type="Proteomes" id="UP000009172"/>
    </source>
</evidence>
<reference evidence="2" key="1">
    <citation type="journal article" date="2012" name="MBio">
        <title>Comparative genome analysis of Trichophyton rubrum and related dermatophytes reveals candidate genes involved in infection.</title>
        <authorList>
            <person name="Martinez D.A."/>
            <person name="Oliver B.G."/>
            <person name="Graeser Y."/>
            <person name="Goldberg J.M."/>
            <person name="Li W."/>
            <person name="Martinez-Rossi N.M."/>
            <person name="Monod M."/>
            <person name="Shelest E."/>
            <person name="Barton R.C."/>
            <person name="Birch E."/>
            <person name="Brakhage A.A."/>
            <person name="Chen Z."/>
            <person name="Gurr S.J."/>
            <person name="Heiman D."/>
            <person name="Heitman J."/>
            <person name="Kosti I."/>
            <person name="Rossi A."/>
            <person name="Saif S."/>
            <person name="Samalova M."/>
            <person name="Saunders C.W."/>
            <person name="Shea T."/>
            <person name="Summerbell R.C."/>
            <person name="Xu J."/>
            <person name="Young S."/>
            <person name="Zeng Q."/>
            <person name="Birren B.W."/>
            <person name="Cuomo C.A."/>
            <person name="White T.C."/>
        </authorList>
    </citation>
    <scope>NUCLEOTIDE SEQUENCE [LARGE SCALE GENOMIC DNA]</scope>
    <source>
        <strain evidence="2">CBS 112818</strain>
    </source>
</reference>
<evidence type="ECO:0000313" key="1">
    <source>
        <dbReference type="EMBL" id="EGD97861.1"/>
    </source>
</evidence>
<dbReference type="AlphaFoldDB" id="F2S2R2"/>
<gene>
    <name evidence="1" type="ORF">TESG_05365</name>
</gene>
<name>F2S2R2_TRIT1</name>
<dbReference type="Proteomes" id="UP000009172">
    <property type="component" value="Unassembled WGS sequence"/>
</dbReference>
<dbReference type="HOGENOM" id="CLU_1918581_0_0_1"/>
<proteinExistence type="predicted"/>